<dbReference type="OrthoDB" id="3182478at2759"/>
<organism evidence="1 2">
    <name type="scientific">Obba rivulosa</name>
    <dbReference type="NCBI Taxonomy" id="1052685"/>
    <lineage>
        <taxon>Eukaryota</taxon>
        <taxon>Fungi</taxon>
        <taxon>Dikarya</taxon>
        <taxon>Basidiomycota</taxon>
        <taxon>Agaricomycotina</taxon>
        <taxon>Agaricomycetes</taxon>
        <taxon>Polyporales</taxon>
        <taxon>Gelatoporiaceae</taxon>
        <taxon>Obba</taxon>
    </lineage>
</organism>
<evidence type="ECO:0000313" key="2">
    <source>
        <dbReference type="Proteomes" id="UP000250043"/>
    </source>
</evidence>
<name>A0A8E2J7F1_9APHY</name>
<dbReference type="EMBL" id="KV722338">
    <property type="protein sequence ID" value="OCH95122.1"/>
    <property type="molecule type" value="Genomic_DNA"/>
</dbReference>
<reference evidence="1 2" key="1">
    <citation type="submission" date="2016-07" db="EMBL/GenBank/DDBJ databases">
        <title>Draft genome of the white-rot fungus Obba rivulosa 3A-2.</title>
        <authorList>
            <consortium name="DOE Joint Genome Institute"/>
            <person name="Miettinen O."/>
            <person name="Riley R."/>
            <person name="Acob R."/>
            <person name="Barry K."/>
            <person name="Cullen D."/>
            <person name="De Vries R."/>
            <person name="Hainaut M."/>
            <person name="Hatakka A."/>
            <person name="Henrissat B."/>
            <person name="Hilden K."/>
            <person name="Kuo R."/>
            <person name="Labutti K."/>
            <person name="Lipzen A."/>
            <person name="Makela M.R."/>
            <person name="Sandor L."/>
            <person name="Spatafora J.W."/>
            <person name="Grigoriev I.V."/>
            <person name="Hibbett D.S."/>
        </authorList>
    </citation>
    <scope>NUCLEOTIDE SEQUENCE [LARGE SCALE GENOMIC DNA]</scope>
    <source>
        <strain evidence="1 2">3A-2</strain>
    </source>
</reference>
<gene>
    <name evidence="1" type="ORF">OBBRIDRAFT_788587</name>
</gene>
<keyword evidence="2" id="KW-1185">Reference proteome</keyword>
<protein>
    <submittedName>
        <fullName evidence="1">Uncharacterized protein</fullName>
    </submittedName>
</protein>
<evidence type="ECO:0000313" key="1">
    <source>
        <dbReference type="EMBL" id="OCH95122.1"/>
    </source>
</evidence>
<sequence>MIRRSPTLIAMNDSDVQQVRDAVKRKTETLLAARTMTVLQAQPPYVAAEDAKRRREALGRDERLGLR</sequence>
<dbReference type="AlphaFoldDB" id="A0A8E2J7F1"/>
<dbReference type="Proteomes" id="UP000250043">
    <property type="component" value="Unassembled WGS sequence"/>
</dbReference>
<accession>A0A8E2J7F1</accession>
<proteinExistence type="predicted"/>